<evidence type="ECO:0000256" key="2">
    <source>
        <dbReference type="ARBA" id="ARBA00022692"/>
    </source>
</evidence>
<dbReference type="PANTHER" id="PTHR23502">
    <property type="entry name" value="MAJOR FACILITATOR SUPERFAMILY"/>
    <property type="match status" value="1"/>
</dbReference>
<feature type="transmembrane region" description="Helical" evidence="6">
    <location>
        <begin position="61"/>
        <end position="81"/>
    </location>
</feature>
<accession>A0AAW0RKR2</accession>
<reference evidence="8 9" key="1">
    <citation type="submission" date="2020-02" db="EMBL/GenBank/DDBJ databases">
        <title>Comparative genomics of the hypocrealean fungal genus Beauvera.</title>
        <authorList>
            <person name="Showalter D.N."/>
            <person name="Bushley K.E."/>
            <person name="Rehner S.A."/>
        </authorList>
    </citation>
    <scope>NUCLEOTIDE SEQUENCE [LARGE SCALE GENOMIC DNA]</scope>
    <source>
        <strain evidence="8 9">ARSEF4384</strain>
    </source>
</reference>
<dbReference type="Gene3D" id="1.20.1250.20">
    <property type="entry name" value="MFS general substrate transporter like domains"/>
    <property type="match status" value="1"/>
</dbReference>
<feature type="transmembrane region" description="Helical" evidence="6">
    <location>
        <begin position="298"/>
        <end position="324"/>
    </location>
</feature>
<keyword evidence="9" id="KW-1185">Reference proteome</keyword>
<comment type="subcellular location">
    <subcellularLocation>
        <location evidence="1">Membrane</location>
        <topology evidence="1">Multi-pass membrane protein</topology>
    </subcellularLocation>
</comment>
<feature type="transmembrane region" description="Helical" evidence="6">
    <location>
        <begin position="344"/>
        <end position="365"/>
    </location>
</feature>
<dbReference type="GO" id="GO:0022857">
    <property type="term" value="F:transmembrane transporter activity"/>
    <property type="evidence" value="ECO:0007669"/>
    <property type="project" value="InterPro"/>
</dbReference>
<proteinExistence type="predicted"/>
<gene>
    <name evidence="8" type="ORF">G3M48_008451</name>
</gene>
<dbReference type="EMBL" id="JAAHCF010000636">
    <property type="protein sequence ID" value="KAK8142650.1"/>
    <property type="molecule type" value="Genomic_DNA"/>
</dbReference>
<keyword evidence="4 6" id="KW-0472">Membrane</keyword>
<evidence type="ECO:0000256" key="3">
    <source>
        <dbReference type="ARBA" id="ARBA00022989"/>
    </source>
</evidence>
<evidence type="ECO:0000256" key="1">
    <source>
        <dbReference type="ARBA" id="ARBA00004141"/>
    </source>
</evidence>
<dbReference type="PANTHER" id="PTHR23502:SF50">
    <property type="entry name" value="TRANSPORTER, PUTATIVE (AFU_ORTHOLOGUE AFUA_5G00430)-RELATED"/>
    <property type="match status" value="1"/>
</dbReference>
<evidence type="ECO:0000313" key="9">
    <source>
        <dbReference type="Proteomes" id="UP001397290"/>
    </source>
</evidence>
<dbReference type="InterPro" id="IPR020846">
    <property type="entry name" value="MFS_dom"/>
</dbReference>
<keyword evidence="3 6" id="KW-1133">Transmembrane helix</keyword>
<keyword evidence="2 6" id="KW-0812">Transmembrane</keyword>
<dbReference type="GO" id="GO:0005886">
    <property type="term" value="C:plasma membrane"/>
    <property type="evidence" value="ECO:0007669"/>
    <property type="project" value="TreeGrafter"/>
</dbReference>
<feature type="transmembrane region" description="Helical" evidence="6">
    <location>
        <begin position="185"/>
        <end position="204"/>
    </location>
</feature>
<organism evidence="8 9">
    <name type="scientific">Beauveria asiatica</name>
    <dbReference type="NCBI Taxonomy" id="1069075"/>
    <lineage>
        <taxon>Eukaryota</taxon>
        <taxon>Fungi</taxon>
        <taxon>Dikarya</taxon>
        <taxon>Ascomycota</taxon>
        <taxon>Pezizomycotina</taxon>
        <taxon>Sordariomycetes</taxon>
        <taxon>Hypocreomycetidae</taxon>
        <taxon>Hypocreales</taxon>
        <taxon>Cordycipitaceae</taxon>
        <taxon>Beauveria</taxon>
    </lineage>
</organism>
<sequence length="444" mass="48686">MGIYEATESQGNGPTHLPPGTVKLVDRRNAGKGSQVVLLPKPTSDPNDPLSWPMWRKGFNFALLASMTLAIFTGLSIQSLFLGRMRIEMHITTGQFLTAKAILASGEAITCAIFIPFAKKYGRRLLYIVSTAVFTAAVWWSAYMETAVELYVISLLKGLAGAINETAVQMSIYDMFFVHQRGSANSIYFTALKLGFTLTPMAAGAQAQTYGWRSCYRTLGVVMAVLTTLFALGYEETKFVRPATYKGDDGVESLESDTMDKETASESPAPQASFPHYLRLQLLTLTGESLWRLFYQPFFTVVIPQVLFTSFVYGFSLCVISITGSMKAVILTAPPYDFNPQQLGLMYIGPFIGTIFGALYGGILVDKGVVWLAKRNNEIFEPEMRLYFLPISAIAMAAGTIMFGVTADRGMHWIYPATGTGIASFGFGGIANIAFTLMIDSFPE</sequence>
<feature type="transmembrane region" description="Helical" evidence="6">
    <location>
        <begin position="386"/>
        <end position="407"/>
    </location>
</feature>
<dbReference type="Proteomes" id="UP001397290">
    <property type="component" value="Unassembled WGS sequence"/>
</dbReference>
<feature type="region of interest" description="Disordered" evidence="5">
    <location>
        <begin position="1"/>
        <end position="20"/>
    </location>
</feature>
<protein>
    <recommendedName>
        <fullName evidence="7">Major facilitator superfamily (MFS) profile domain-containing protein</fullName>
    </recommendedName>
</protein>
<dbReference type="SUPFAM" id="SSF103473">
    <property type="entry name" value="MFS general substrate transporter"/>
    <property type="match status" value="1"/>
</dbReference>
<comment type="caution">
    <text evidence="8">The sequence shown here is derived from an EMBL/GenBank/DDBJ whole genome shotgun (WGS) entry which is preliminary data.</text>
</comment>
<feature type="domain" description="Major facilitator superfamily (MFS) profile" evidence="7">
    <location>
        <begin position="59"/>
        <end position="444"/>
    </location>
</feature>
<dbReference type="InterPro" id="IPR036259">
    <property type="entry name" value="MFS_trans_sf"/>
</dbReference>
<dbReference type="AlphaFoldDB" id="A0AAW0RKR2"/>
<feature type="transmembrane region" description="Helical" evidence="6">
    <location>
        <begin position="101"/>
        <end position="118"/>
    </location>
</feature>
<feature type="region of interest" description="Disordered" evidence="5">
    <location>
        <begin position="251"/>
        <end position="270"/>
    </location>
</feature>
<feature type="transmembrane region" description="Helical" evidence="6">
    <location>
        <begin position="125"/>
        <end position="144"/>
    </location>
</feature>
<dbReference type="InterPro" id="IPR011701">
    <property type="entry name" value="MFS"/>
</dbReference>
<evidence type="ECO:0000256" key="4">
    <source>
        <dbReference type="ARBA" id="ARBA00023136"/>
    </source>
</evidence>
<evidence type="ECO:0000256" key="5">
    <source>
        <dbReference type="SAM" id="MobiDB-lite"/>
    </source>
</evidence>
<dbReference type="PROSITE" id="PS50850">
    <property type="entry name" value="MFS"/>
    <property type="match status" value="1"/>
</dbReference>
<evidence type="ECO:0000256" key="6">
    <source>
        <dbReference type="SAM" id="Phobius"/>
    </source>
</evidence>
<feature type="transmembrane region" description="Helical" evidence="6">
    <location>
        <begin position="216"/>
        <end position="234"/>
    </location>
</feature>
<feature type="transmembrane region" description="Helical" evidence="6">
    <location>
        <begin position="150"/>
        <end position="173"/>
    </location>
</feature>
<dbReference type="Pfam" id="PF07690">
    <property type="entry name" value="MFS_1"/>
    <property type="match status" value="1"/>
</dbReference>
<evidence type="ECO:0000259" key="7">
    <source>
        <dbReference type="PROSITE" id="PS50850"/>
    </source>
</evidence>
<name>A0AAW0RKR2_9HYPO</name>
<feature type="transmembrane region" description="Helical" evidence="6">
    <location>
        <begin position="413"/>
        <end position="439"/>
    </location>
</feature>
<evidence type="ECO:0000313" key="8">
    <source>
        <dbReference type="EMBL" id="KAK8142650.1"/>
    </source>
</evidence>